<gene>
    <name evidence="1" type="ORF">Ari01nite_41540</name>
</gene>
<keyword evidence="2" id="KW-1185">Reference proteome</keyword>
<proteinExistence type="predicted"/>
<evidence type="ECO:0000313" key="2">
    <source>
        <dbReference type="Proteomes" id="UP000636960"/>
    </source>
</evidence>
<dbReference type="EMBL" id="BOMV01000049">
    <property type="protein sequence ID" value="GIE96689.1"/>
    <property type="molecule type" value="Genomic_DNA"/>
</dbReference>
<dbReference type="RefSeq" id="WP_203782932.1">
    <property type="nucleotide sequence ID" value="NZ_BOMV01000049.1"/>
</dbReference>
<evidence type="ECO:0000313" key="1">
    <source>
        <dbReference type="EMBL" id="GIE96689.1"/>
    </source>
</evidence>
<name>A0A919JZQ0_9ACTN</name>
<sequence length="78" mass="8619">MSREFFPKGITLSRNDLGGLAVEWNGIFIGWIHASIGDQWNAYVRGKKNGDPGIMLGRFTKDEAVRRIALAAGWPGTE</sequence>
<dbReference type="AlphaFoldDB" id="A0A919JZQ0"/>
<accession>A0A919JZQ0</accession>
<dbReference type="Proteomes" id="UP000636960">
    <property type="component" value="Unassembled WGS sequence"/>
</dbReference>
<reference evidence="1" key="1">
    <citation type="submission" date="2021-01" db="EMBL/GenBank/DDBJ databases">
        <title>Whole genome shotgun sequence of Actinoplanes rishiriensis NBRC 108556.</title>
        <authorList>
            <person name="Komaki H."/>
            <person name="Tamura T."/>
        </authorList>
    </citation>
    <scope>NUCLEOTIDE SEQUENCE</scope>
    <source>
        <strain evidence="1">NBRC 108556</strain>
    </source>
</reference>
<organism evidence="1 2">
    <name type="scientific">Paractinoplanes rishiriensis</name>
    <dbReference type="NCBI Taxonomy" id="1050105"/>
    <lineage>
        <taxon>Bacteria</taxon>
        <taxon>Bacillati</taxon>
        <taxon>Actinomycetota</taxon>
        <taxon>Actinomycetes</taxon>
        <taxon>Micromonosporales</taxon>
        <taxon>Micromonosporaceae</taxon>
        <taxon>Paractinoplanes</taxon>
    </lineage>
</organism>
<comment type="caution">
    <text evidence="1">The sequence shown here is derived from an EMBL/GenBank/DDBJ whole genome shotgun (WGS) entry which is preliminary data.</text>
</comment>
<protein>
    <submittedName>
        <fullName evidence="1">Uncharacterized protein</fullName>
    </submittedName>
</protein>